<name>A0AAX6IM53_IRIPA</name>
<protein>
    <submittedName>
        <fullName evidence="2">Late embryogenesis abundant protein 29-like</fullName>
    </submittedName>
</protein>
<accession>A0AAX6IM53</accession>
<evidence type="ECO:0000313" key="2">
    <source>
        <dbReference type="EMBL" id="KAJ6853864.1"/>
    </source>
</evidence>
<keyword evidence="3" id="KW-1185">Reference proteome</keyword>
<dbReference type="AlphaFoldDB" id="A0AAX6IM53"/>
<feature type="region of interest" description="Disordered" evidence="1">
    <location>
        <begin position="1"/>
        <end position="53"/>
    </location>
</feature>
<evidence type="ECO:0000256" key="1">
    <source>
        <dbReference type="SAM" id="MobiDB-lite"/>
    </source>
</evidence>
<reference evidence="2" key="2">
    <citation type="submission" date="2023-04" db="EMBL/GenBank/DDBJ databases">
        <authorList>
            <person name="Bruccoleri R.E."/>
            <person name="Oakeley E.J."/>
            <person name="Faust A.-M."/>
            <person name="Dessus-Babus S."/>
            <person name="Altorfer M."/>
            <person name="Burckhardt D."/>
            <person name="Oertli M."/>
            <person name="Naumann U."/>
            <person name="Petersen F."/>
            <person name="Wong J."/>
        </authorList>
    </citation>
    <scope>NUCLEOTIDE SEQUENCE</scope>
    <source>
        <strain evidence="2">GSM-AAB239-AS_SAM_17_03QT</strain>
        <tissue evidence="2">Leaf</tissue>
    </source>
</reference>
<evidence type="ECO:0000313" key="3">
    <source>
        <dbReference type="Proteomes" id="UP001140949"/>
    </source>
</evidence>
<sequence>MGEKAKQQAEEAWGAAKETTEKIKETVVGAGDGEPTGMMTLALGGGGGGGGGG</sequence>
<dbReference type="Proteomes" id="UP001140949">
    <property type="component" value="Unassembled WGS sequence"/>
</dbReference>
<dbReference type="EMBL" id="JANAVB010000298">
    <property type="protein sequence ID" value="KAJ6853864.1"/>
    <property type="molecule type" value="Genomic_DNA"/>
</dbReference>
<proteinExistence type="predicted"/>
<reference evidence="2" key="1">
    <citation type="journal article" date="2023" name="GigaByte">
        <title>Genome assembly of the bearded iris, Iris pallida Lam.</title>
        <authorList>
            <person name="Bruccoleri R.E."/>
            <person name="Oakeley E.J."/>
            <person name="Faust A.M.E."/>
            <person name="Altorfer M."/>
            <person name="Dessus-Babus S."/>
            <person name="Burckhardt D."/>
            <person name="Oertli M."/>
            <person name="Naumann U."/>
            <person name="Petersen F."/>
            <person name="Wong J."/>
        </authorList>
    </citation>
    <scope>NUCLEOTIDE SEQUENCE</scope>
    <source>
        <strain evidence="2">GSM-AAB239-AS_SAM_17_03QT</strain>
    </source>
</reference>
<organism evidence="2 3">
    <name type="scientific">Iris pallida</name>
    <name type="common">Sweet iris</name>
    <dbReference type="NCBI Taxonomy" id="29817"/>
    <lineage>
        <taxon>Eukaryota</taxon>
        <taxon>Viridiplantae</taxon>
        <taxon>Streptophyta</taxon>
        <taxon>Embryophyta</taxon>
        <taxon>Tracheophyta</taxon>
        <taxon>Spermatophyta</taxon>
        <taxon>Magnoliopsida</taxon>
        <taxon>Liliopsida</taxon>
        <taxon>Asparagales</taxon>
        <taxon>Iridaceae</taxon>
        <taxon>Iridoideae</taxon>
        <taxon>Irideae</taxon>
        <taxon>Iris</taxon>
    </lineage>
</organism>
<gene>
    <name evidence="2" type="ORF">M6B38_112930</name>
</gene>
<feature type="compositionally biased region" description="Gly residues" evidence="1">
    <location>
        <begin position="43"/>
        <end position="53"/>
    </location>
</feature>
<comment type="caution">
    <text evidence="2">The sequence shown here is derived from an EMBL/GenBank/DDBJ whole genome shotgun (WGS) entry which is preliminary data.</text>
</comment>